<protein>
    <recommendedName>
        <fullName evidence="2">GBF-interacting protein 1 N-terminal domain-containing protein</fullName>
    </recommendedName>
</protein>
<feature type="region of interest" description="Disordered" evidence="1">
    <location>
        <begin position="53"/>
        <end position="378"/>
    </location>
</feature>
<feature type="region of interest" description="Disordered" evidence="1">
    <location>
        <begin position="453"/>
        <end position="497"/>
    </location>
</feature>
<evidence type="ECO:0000259" key="2">
    <source>
        <dbReference type="Pfam" id="PF06972"/>
    </source>
</evidence>
<accession>A0A059A0I3</accession>
<feature type="compositionally biased region" description="Low complexity" evidence="1">
    <location>
        <begin position="227"/>
        <end position="236"/>
    </location>
</feature>
<dbReference type="InterPro" id="IPR009060">
    <property type="entry name" value="UBA-like_sf"/>
</dbReference>
<dbReference type="OMA" id="TQMNWPS"/>
<dbReference type="EMBL" id="KK198763">
    <property type="protein sequence ID" value="KCW47652.1"/>
    <property type="molecule type" value="Genomic_DNA"/>
</dbReference>
<dbReference type="Gramene" id="KCW47652">
    <property type="protein sequence ID" value="KCW47652"/>
    <property type="gene ID" value="EUGRSUZ_K01392"/>
</dbReference>
<dbReference type="AlphaFoldDB" id="A0A059A0I3"/>
<feature type="compositionally biased region" description="Basic and acidic residues" evidence="1">
    <location>
        <begin position="284"/>
        <end position="300"/>
    </location>
</feature>
<dbReference type="FunCoup" id="A0A059A0I3">
    <property type="interactions" value="2925"/>
</dbReference>
<dbReference type="InterPro" id="IPR044277">
    <property type="entry name" value="GIP1"/>
</dbReference>
<evidence type="ECO:0000256" key="1">
    <source>
        <dbReference type="SAM" id="MobiDB-lite"/>
    </source>
</evidence>
<feature type="compositionally biased region" description="Polar residues" evidence="1">
    <location>
        <begin position="153"/>
        <end position="173"/>
    </location>
</feature>
<feature type="compositionally biased region" description="Basic and acidic residues" evidence="1">
    <location>
        <begin position="69"/>
        <end position="79"/>
    </location>
</feature>
<dbReference type="PANTHER" id="PTHR46775">
    <property type="entry name" value="FLOCCULATION PROTEIN (DUF1296)"/>
    <property type="match status" value="1"/>
</dbReference>
<dbReference type="eggNOG" id="ENOG502QQJY">
    <property type="taxonomic scope" value="Eukaryota"/>
</dbReference>
<dbReference type="PANTHER" id="PTHR46775:SF1">
    <property type="entry name" value="FLOCCULATION PROTEIN (DUF1296)"/>
    <property type="match status" value="1"/>
</dbReference>
<dbReference type="STRING" id="71139.A0A059A0I3"/>
<dbReference type="Pfam" id="PF06972">
    <property type="entry name" value="GIP1_N"/>
    <property type="match status" value="1"/>
</dbReference>
<feature type="compositionally biased region" description="Low complexity" evidence="1">
    <location>
        <begin position="105"/>
        <end position="116"/>
    </location>
</feature>
<organism evidence="3">
    <name type="scientific">Eucalyptus grandis</name>
    <name type="common">Flooded gum</name>
    <dbReference type="NCBI Taxonomy" id="71139"/>
    <lineage>
        <taxon>Eukaryota</taxon>
        <taxon>Viridiplantae</taxon>
        <taxon>Streptophyta</taxon>
        <taxon>Embryophyta</taxon>
        <taxon>Tracheophyta</taxon>
        <taxon>Spermatophyta</taxon>
        <taxon>Magnoliopsida</taxon>
        <taxon>eudicotyledons</taxon>
        <taxon>Gunneridae</taxon>
        <taxon>Pentapetalae</taxon>
        <taxon>rosids</taxon>
        <taxon>malvids</taxon>
        <taxon>Myrtales</taxon>
        <taxon>Myrtaceae</taxon>
        <taxon>Myrtoideae</taxon>
        <taxon>Eucalypteae</taxon>
        <taxon>Eucalyptus</taxon>
    </lineage>
</organism>
<dbReference type="KEGG" id="egr:104425205"/>
<dbReference type="GO" id="GO:0051082">
    <property type="term" value="F:unfolded protein binding"/>
    <property type="evidence" value="ECO:0000318"/>
    <property type="project" value="GO_Central"/>
</dbReference>
<dbReference type="OrthoDB" id="753279at2759"/>
<dbReference type="InParanoid" id="A0A059A0I3"/>
<name>A0A059A0I3_EUCGR</name>
<feature type="domain" description="GBF-interacting protein 1 N-terminal" evidence="2">
    <location>
        <begin position="12"/>
        <end position="71"/>
    </location>
</feature>
<proteinExistence type="predicted"/>
<sequence length="874" mass="92726">MSSSGGSKVPVIPSGVRQTIQDIKEITGNHSEEEIYAMLRECSMDPNETAQKLLFQDTFHEVKRKRDRRKESSNRESSESRWQPGSQGRGSKGGRSNYLPRHVSNDAGDGRNAAAAKENGINPAADKGVGPTSHGIKNKESISAASPLAGATNRPNAGSSANITVTDAVSSSRGNRRGHSEMILPSSHGLSKLDNGSTPLDANGCVQTAVGADIPSGQSKPNPSPPSSVCFSSSDPVILPSIDSRIPSSVSTIKREVGSHRPPVEPDALSKNKAATASEVGGSLEHEKMPNQFQEADKTGTVEPSQHSFGSTHGVSSVSRPSSNYNNRSQQLVGSQKVGSNKEWKPKPTNPTASQRSGTVAPEVNPVTTSQLAPSIPDPVEAASTLQKKLETLRLSQRQPVILPNHIHVPESERTKFSFGSFDASFGISTNSISAPESDKSSTIVSEMSLAVEETMEDSSGQIVPPTADEENYPDYPQSPRQVPESVSPAEDDVSSSAAPNYKELKQEGALGQQQSAVHTSPNYNFGFGPPVVGNQIASFENSESQTRDAPRLPSFVVQQPFDPAIYPAQFYRSGIDTDGRLSPFSSPGVATKYNDSVGVLQQQASQPSQEGGNSLVLSTAGPTPLVTQTAGLMQNSLAMTQQPLPVFRPPTGVHMAPYSPNYFHYGPYYPQFFVPPPAIPQFLANGTFAQQPQAASLFPAPPTAAASAVKYPLPQYKTAGNTGNPTHVGVPISYGPYGSSAAGYNSGSAATAGNTNTNEELGASQFKENNMYITGQQSEGSRVWIAAPGREIPSLPTTSFYNLPQQGQHVTFPPTQAWQVCQYLPPSSGSESSNRVPTSTAVQDLGGAVDMTGPAANVYQQPQHAQMAWPSNY</sequence>
<gene>
    <name evidence="3" type="ORF">EUGRSUZ_K01392</name>
</gene>
<reference evidence="3" key="1">
    <citation type="submission" date="2013-07" db="EMBL/GenBank/DDBJ databases">
        <title>The genome of Eucalyptus grandis.</title>
        <authorList>
            <person name="Schmutz J."/>
            <person name="Hayes R."/>
            <person name="Myburg A."/>
            <person name="Tuskan G."/>
            <person name="Grattapaglia D."/>
            <person name="Rokhsar D.S."/>
        </authorList>
    </citation>
    <scope>NUCLEOTIDE SEQUENCE</scope>
    <source>
        <tissue evidence="3">Leaf extractions</tissue>
    </source>
</reference>
<feature type="compositionally biased region" description="Basic and acidic residues" evidence="1">
    <location>
        <begin position="253"/>
        <end position="270"/>
    </location>
</feature>
<evidence type="ECO:0000313" key="3">
    <source>
        <dbReference type="EMBL" id="KCW47652.1"/>
    </source>
</evidence>
<feature type="compositionally biased region" description="Polar residues" evidence="1">
    <location>
        <begin position="302"/>
        <end position="339"/>
    </location>
</feature>
<dbReference type="SUPFAM" id="SSF46934">
    <property type="entry name" value="UBA-like"/>
    <property type="match status" value="1"/>
</dbReference>
<dbReference type="InterPro" id="IPR009719">
    <property type="entry name" value="GIP1_N"/>
</dbReference>